<dbReference type="Pfam" id="PF02719">
    <property type="entry name" value="Polysacc_synt_2"/>
    <property type="match status" value="1"/>
</dbReference>
<dbReference type="CDD" id="cd05237">
    <property type="entry name" value="UDP_invert_4-6DH_SDR_e"/>
    <property type="match status" value="1"/>
</dbReference>
<dbReference type="PANTHER" id="PTHR43318:SF1">
    <property type="entry name" value="POLYSACCHARIDE BIOSYNTHESIS PROTEIN EPSC-RELATED"/>
    <property type="match status" value="1"/>
</dbReference>
<dbReference type="Pfam" id="PF13727">
    <property type="entry name" value="CoA_binding_3"/>
    <property type="match status" value="1"/>
</dbReference>
<feature type="transmembrane region" description="Helical" evidence="2">
    <location>
        <begin position="65"/>
        <end position="89"/>
    </location>
</feature>
<reference evidence="4 5" key="1">
    <citation type="submission" date="2006-02" db="EMBL/GenBank/DDBJ databases">
        <authorList>
            <person name="Pinhassi J."/>
            <person name="Pedros-Alio C."/>
            <person name="Ferriera S."/>
            <person name="Johnson J."/>
            <person name="Kravitz S."/>
            <person name="Halpern A."/>
            <person name="Remington K."/>
            <person name="Beeson K."/>
            <person name="Tran B."/>
            <person name="Rogers Y.-H."/>
            <person name="Friedman R."/>
            <person name="Venter J.C."/>
        </authorList>
    </citation>
    <scope>NUCLEOTIDE SEQUENCE [LARGE SCALE GENOMIC DNA]</scope>
    <source>
        <strain evidence="4 5">MED92</strain>
    </source>
</reference>
<dbReference type="PANTHER" id="PTHR43318">
    <property type="entry name" value="UDP-N-ACETYLGLUCOSAMINE 4,6-DEHYDRATASE"/>
    <property type="match status" value="1"/>
</dbReference>
<accession>A0A7U8C3F9</accession>
<dbReference type="Gene3D" id="3.40.50.720">
    <property type="entry name" value="NAD(P)-binding Rossmann-like Domain"/>
    <property type="match status" value="2"/>
</dbReference>
<gene>
    <name evidence="4" type="ORF">MED92_16635</name>
</gene>
<evidence type="ECO:0000313" key="4">
    <source>
        <dbReference type="EMBL" id="EAR60509.1"/>
    </source>
</evidence>
<proteinExistence type="inferred from homology"/>
<evidence type="ECO:0000256" key="1">
    <source>
        <dbReference type="ARBA" id="ARBA00007430"/>
    </source>
</evidence>
<comment type="caution">
    <text evidence="4">The sequence shown here is derived from an EMBL/GenBank/DDBJ whole genome shotgun (WGS) entry which is preliminary data.</text>
</comment>
<dbReference type="EMBL" id="AAOW01000016">
    <property type="protein sequence ID" value="EAR60509.1"/>
    <property type="molecule type" value="Genomic_DNA"/>
</dbReference>
<evidence type="ECO:0000259" key="3">
    <source>
        <dbReference type="Pfam" id="PF02719"/>
    </source>
</evidence>
<name>A0A7U8C3F9_NEPCE</name>
<dbReference type="InterPro" id="IPR036291">
    <property type="entry name" value="NAD(P)-bd_dom_sf"/>
</dbReference>
<dbReference type="SUPFAM" id="SSF51735">
    <property type="entry name" value="NAD(P)-binding Rossmann-fold domains"/>
    <property type="match status" value="2"/>
</dbReference>
<dbReference type="InterPro" id="IPR051203">
    <property type="entry name" value="Polysaccharide_Synthase-Rel"/>
</dbReference>
<sequence length="620" mass="68081">MVIADLIALPLALWSGYALRFAEWWPVSYMEQALELFILIPFVGVVIFTRLGLYRAIVRFMGAQAILSVCKGVLTLAVLLWAGAILLQIQLFPRSVPIIFALAALVYVGGSRLLVRSYYHWLLRNYINKEPVLIYGAGGSGVQLAAALGSGAEFLPVGFLDDDKGLWKSTVNGLPVYDPENLQALIDDLGISYVLLALPSIGKTQRREILERLADHGVHVKTIPNMSDIISGESVDSLRDVEPEDLLGRDAVPADPTLIGCSINNKVVLVSGAGGSIGAEICRQVIENSPTSLVLYEMCEFALYTIEKELQKALLEAGKVIPIYSVLGNVLDDSRVRRVIQRFKIDTIYHAAAYKHVPMVEHNIFEGIRNNAFGTRVIARAAFDNGVERFVLISTDKAVRPTNIMGATKRLAELILQDLANKSDKTVFSMVRFGNVLGSSGSVVPLFRQQISSGGPVTVTHPEITRFFMTIPEAASLVIQAGSMAKGGDVFVLDMGQPVKITELAERMIKLMGFEIKRTDVAGGIEISYSGLRPGEKLYEELLIGEDVIGTEHAKIMRAQEERLTHEQLHKLVEGLERAILKEDSRLARELLENSVSGFKPSSPLVDWLQNQEGVPPSLH</sequence>
<keyword evidence="2" id="KW-1133">Transmembrane helix</keyword>
<dbReference type="AlphaFoldDB" id="A0A7U8C3F9"/>
<keyword evidence="5" id="KW-1185">Reference proteome</keyword>
<comment type="similarity">
    <text evidence="1">Belongs to the polysaccharide synthase family.</text>
</comment>
<keyword evidence="2" id="KW-0472">Membrane</keyword>
<organism evidence="4 5">
    <name type="scientific">Neptuniibacter caesariensis</name>
    <dbReference type="NCBI Taxonomy" id="207954"/>
    <lineage>
        <taxon>Bacteria</taxon>
        <taxon>Pseudomonadati</taxon>
        <taxon>Pseudomonadota</taxon>
        <taxon>Gammaproteobacteria</taxon>
        <taxon>Oceanospirillales</taxon>
        <taxon>Oceanospirillaceae</taxon>
        <taxon>Neptuniibacter</taxon>
    </lineage>
</organism>
<evidence type="ECO:0000313" key="5">
    <source>
        <dbReference type="Proteomes" id="UP000002171"/>
    </source>
</evidence>
<feature type="domain" description="Polysaccharide biosynthesis protein CapD-like" evidence="3">
    <location>
        <begin position="268"/>
        <end position="560"/>
    </location>
</feature>
<protein>
    <submittedName>
        <fullName evidence="4">Probable polysaccharide biosynthesis protein</fullName>
    </submittedName>
</protein>
<dbReference type="InterPro" id="IPR003869">
    <property type="entry name" value="Polysac_CapD-like"/>
</dbReference>
<keyword evidence="2" id="KW-0812">Transmembrane</keyword>
<evidence type="ECO:0000256" key="2">
    <source>
        <dbReference type="SAM" id="Phobius"/>
    </source>
</evidence>
<feature type="transmembrane region" description="Helical" evidence="2">
    <location>
        <begin position="34"/>
        <end position="53"/>
    </location>
</feature>
<feature type="transmembrane region" description="Helical" evidence="2">
    <location>
        <begin position="95"/>
        <end position="115"/>
    </location>
</feature>
<dbReference type="Proteomes" id="UP000002171">
    <property type="component" value="Unassembled WGS sequence"/>
</dbReference>